<organism evidence="2 3">
    <name type="scientific">Kitasatospora cystarginea</name>
    <dbReference type="NCBI Taxonomy" id="58350"/>
    <lineage>
        <taxon>Bacteria</taxon>
        <taxon>Bacillati</taxon>
        <taxon>Actinomycetota</taxon>
        <taxon>Actinomycetes</taxon>
        <taxon>Kitasatosporales</taxon>
        <taxon>Streptomycetaceae</taxon>
        <taxon>Kitasatospora</taxon>
    </lineage>
</organism>
<dbReference type="EMBL" id="BAAATR010000082">
    <property type="protein sequence ID" value="GAA2280933.1"/>
    <property type="molecule type" value="Genomic_DNA"/>
</dbReference>
<sequence>MDTEDMVRGALRDEAARVAVADWSAGPVRVQVRRQRRGRRVAMGASAVVAALAVVAGTGAVLSAQHGPQAVGPASQAPRVPVGPAPEAVAVEPGQQLPLGRQDWWMQLKDREICIHDAPAYGSGPGCGGYSWAADTTEITMQYYGNPPQYHEGLYNLVYHGPGQVARMTIEVDGQAYWATVASLPGNPGYATGYVWGPSRKTPDDPKAYPLEGIKLAAYDAQGRILASKTLSS</sequence>
<keyword evidence="3" id="KW-1185">Reference proteome</keyword>
<evidence type="ECO:0000256" key="1">
    <source>
        <dbReference type="SAM" id="Phobius"/>
    </source>
</evidence>
<dbReference type="RefSeq" id="WP_344641377.1">
    <property type="nucleotide sequence ID" value="NZ_BAAATR010000082.1"/>
</dbReference>
<keyword evidence="1" id="KW-0812">Transmembrane</keyword>
<accession>A0ABN3F1R8</accession>
<gene>
    <name evidence="2" type="ORF">GCM10010430_78820</name>
</gene>
<feature type="transmembrane region" description="Helical" evidence="1">
    <location>
        <begin position="41"/>
        <end position="62"/>
    </location>
</feature>
<keyword evidence="1" id="KW-0472">Membrane</keyword>
<reference evidence="2 3" key="1">
    <citation type="journal article" date="2019" name="Int. J. Syst. Evol. Microbiol.">
        <title>The Global Catalogue of Microorganisms (GCM) 10K type strain sequencing project: providing services to taxonomists for standard genome sequencing and annotation.</title>
        <authorList>
            <consortium name="The Broad Institute Genomics Platform"/>
            <consortium name="The Broad Institute Genome Sequencing Center for Infectious Disease"/>
            <person name="Wu L."/>
            <person name="Ma J."/>
        </authorList>
    </citation>
    <scope>NUCLEOTIDE SEQUENCE [LARGE SCALE GENOMIC DNA]</scope>
    <source>
        <strain evidence="2 3">JCM 7356</strain>
    </source>
</reference>
<protein>
    <submittedName>
        <fullName evidence="2">Uncharacterized protein</fullName>
    </submittedName>
</protein>
<name>A0ABN3F1R8_9ACTN</name>
<keyword evidence="1" id="KW-1133">Transmembrane helix</keyword>
<comment type="caution">
    <text evidence="2">The sequence shown here is derived from an EMBL/GenBank/DDBJ whole genome shotgun (WGS) entry which is preliminary data.</text>
</comment>
<evidence type="ECO:0000313" key="3">
    <source>
        <dbReference type="Proteomes" id="UP001500305"/>
    </source>
</evidence>
<dbReference type="Proteomes" id="UP001500305">
    <property type="component" value="Unassembled WGS sequence"/>
</dbReference>
<evidence type="ECO:0000313" key="2">
    <source>
        <dbReference type="EMBL" id="GAA2280933.1"/>
    </source>
</evidence>
<proteinExistence type="predicted"/>